<dbReference type="Proteomes" id="UP000251431">
    <property type="component" value="Unassembled WGS sequence"/>
</dbReference>
<name>A0A2X0XBN6_9BACI</name>
<dbReference type="AlphaFoldDB" id="A0A2X0XBN6"/>
<keyword evidence="2" id="KW-0547">Nucleotide-binding</keyword>
<organism evidence="2 3">
    <name type="scientific">Lysinibacillus capsici</name>
    <dbReference type="NCBI Taxonomy" id="2115968"/>
    <lineage>
        <taxon>Bacteria</taxon>
        <taxon>Bacillati</taxon>
        <taxon>Bacillota</taxon>
        <taxon>Bacilli</taxon>
        <taxon>Bacillales</taxon>
        <taxon>Bacillaceae</taxon>
        <taxon>Lysinibacillus</taxon>
    </lineage>
</organism>
<keyword evidence="2" id="KW-0378">Hydrolase</keyword>
<gene>
    <name evidence="2" type="ORF">NCTC7582_00527</name>
</gene>
<dbReference type="RefSeq" id="WP_112116566.1">
    <property type="nucleotide sequence ID" value="NZ_UAQE01000001.1"/>
</dbReference>
<dbReference type="CDD" id="cd10439">
    <property type="entry name" value="GIY-YIG_COG3410"/>
    <property type="match status" value="1"/>
</dbReference>
<dbReference type="InterPro" id="IPR018647">
    <property type="entry name" value="SLFN_3-like_DNA/RNA_helicase"/>
</dbReference>
<keyword evidence="2" id="KW-0067">ATP-binding</keyword>
<reference evidence="2 3" key="1">
    <citation type="submission" date="2018-06" db="EMBL/GenBank/DDBJ databases">
        <authorList>
            <consortium name="Pathogen Informatics"/>
            <person name="Doyle S."/>
        </authorList>
    </citation>
    <scope>NUCLEOTIDE SEQUENCE [LARGE SCALE GENOMIC DNA]</scope>
    <source>
        <strain evidence="2 3">NCTC7582</strain>
    </source>
</reference>
<dbReference type="SUPFAM" id="SSF52540">
    <property type="entry name" value="P-loop containing nucleoside triphosphate hydrolases"/>
    <property type="match status" value="1"/>
</dbReference>
<keyword evidence="2" id="KW-0347">Helicase</keyword>
<accession>A0A2X0XBN6</accession>
<evidence type="ECO:0000313" key="2">
    <source>
        <dbReference type="EMBL" id="SPT96455.1"/>
    </source>
</evidence>
<proteinExistence type="predicted"/>
<evidence type="ECO:0000259" key="1">
    <source>
        <dbReference type="SMART" id="SM00382"/>
    </source>
</evidence>
<evidence type="ECO:0000313" key="3">
    <source>
        <dbReference type="Proteomes" id="UP000251431"/>
    </source>
</evidence>
<dbReference type="InterPro" id="IPR027417">
    <property type="entry name" value="P-loop_NTPase"/>
</dbReference>
<dbReference type="GO" id="GO:0004386">
    <property type="term" value="F:helicase activity"/>
    <property type="evidence" value="ECO:0007669"/>
    <property type="project" value="UniProtKB-KW"/>
</dbReference>
<dbReference type="EMBL" id="UAQE01000001">
    <property type="protein sequence ID" value="SPT96455.1"/>
    <property type="molecule type" value="Genomic_DNA"/>
</dbReference>
<dbReference type="Pfam" id="PF09848">
    <property type="entry name" value="SLFN-g3_helicase"/>
    <property type="match status" value="1"/>
</dbReference>
<feature type="domain" description="AAA+ ATPase" evidence="1">
    <location>
        <begin position="182"/>
        <end position="342"/>
    </location>
</feature>
<protein>
    <submittedName>
        <fullName evidence="2">DEAD-like helicase domain-containing protein</fullName>
    </submittedName>
</protein>
<sequence>MGSIEVLKWPFSNDSIDKIDKNEDFLNYPVIYILNGNKEAYIGETVYFKKRMKAHLKKRKNLSEINLIKHEKFNRSATFHLETKLINYFLGDEKYILQNKSKTQNDFTHNYYDKPYYDDEVFKEVWKKLLEQKLVDQELHVIENKDIFKLSPFKELSLEQLDLKEKVLEFCEKQIQLPEQEYGSLLVIEGEAGVGKSVVLSSIFNTIQEHTKDPNSNLKDTENYLVVHHEEMYKTYQGIAKKVKHLKSKDFSKPTPLINKLKKENKKVDILLVDEAHLLLTKQDVWKNFKDDNHLEELLKLAKIVIIIFDKNQILKIKSFWDKKAITRIRKLAPSVEEYKLTNQFRMQAPFDVIEWVNELKEKNVTNFPKQSDEYEFKVFETMKEMHEVVKERNEEYGLSRVVSTFDYLHMKDGETYYVKESNGDYQLPWNTTSSKYTWAEKPETIDEVGSIYTVQGFDLNYVGVVLGPSVQYDDKKEELVIDYTLYKDKEAYAGMSTIENVPEAKEQIVLNSINVLLKRGIKGLYIYASNEKLRNKLLEDQRLEEEDE</sequence>
<dbReference type="SMART" id="SM00382">
    <property type="entry name" value="AAA"/>
    <property type="match status" value="1"/>
</dbReference>
<dbReference type="InterPro" id="IPR003593">
    <property type="entry name" value="AAA+_ATPase"/>
</dbReference>
<dbReference type="Gene3D" id="3.40.50.300">
    <property type="entry name" value="P-loop containing nucleotide triphosphate hydrolases"/>
    <property type="match status" value="1"/>
</dbReference>